<keyword evidence="2" id="KW-1185">Reference proteome</keyword>
<evidence type="ECO:0000313" key="2">
    <source>
        <dbReference type="Proteomes" id="UP000308600"/>
    </source>
</evidence>
<gene>
    <name evidence="1" type="ORF">BDN72DRAFT_157397</name>
</gene>
<sequence>MMHDGLASSCIVNHTFICDHSSVSPHQHPPLELPRKWRKMMGSLVYANSGFGGVEVNFAGGRLNKKLELAIGIGETVFKHPLGEEEQVRWEGRRLCSKELKLTLDVQHPRLISFRKPTQLAHFEVLLSTVDKSIVTLSGERPLQRKLFGVER</sequence>
<reference evidence="1 2" key="1">
    <citation type="journal article" date="2019" name="Nat. Ecol. Evol.">
        <title>Megaphylogeny resolves global patterns of mushroom evolution.</title>
        <authorList>
            <person name="Varga T."/>
            <person name="Krizsan K."/>
            <person name="Foldi C."/>
            <person name="Dima B."/>
            <person name="Sanchez-Garcia M."/>
            <person name="Sanchez-Ramirez S."/>
            <person name="Szollosi G.J."/>
            <person name="Szarkandi J.G."/>
            <person name="Papp V."/>
            <person name="Albert L."/>
            <person name="Andreopoulos W."/>
            <person name="Angelini C."/>
            <person name="Antonin V."/>
            <person name="Barry K.W."/>
            <person name="Bougher N.L."/>
            <person name="Buchanan P."/>
            <person name="Buyck B."/>
            <person name="Bense V."/>
            <person name="Catcheside P."/>
            <person name="Chovatia M."/>
            <person name="Cooper J."/>
            <person name="Damon W."/>
            <person name="Desjardin D."/>
            <person name="Finy P."/>
            <person name="Geml J."/>
            <person name="Haridas S."/>
            <person name="Hughes K."/>
            <person name="Justo A."/>
            <person name="Karasinski D."/>
            <person name="Kautmanova I."/>
            <person name="Kiss B."/>
            <person name="Kocsube S."/>
            <person name="Kotiranta H."/>
            <person name="LaButti K.M."/>
            <person name="Lechner B.E."/>
            <person name="Liimatainen K."/>
            <person name="Lipzen A."/>
            <person name="Lukacs Z."/>
            <person name="Mihaltcheva S."/>
            <person name="Morgado L.N."/>
            <person name="Niskanen T."/>
            <person name="Noordeloos M.E."/>
            <person name="Ohm R.A."/>
            <person name="Ortiz-Santana B."/>
            <person name="Ovrebo C."/>
            <person name="Racz N."/>
            <person name="Riley R."/>
            <person name="Savchenko A."/>
            <person name="Shiryaev A."/>
            <person name="Soop K."/>
            <person name="Spirin V."/>
            <person name="Szebenyi C."/>
            <person name="Tomsovsky M."/>
            <person name="Tulloss R.E."/>
            <person name="Uehling J."/>
            <person name="Grigoriev I.V."/>
            <person name="Vagvolgyi C."/>
            <person name="Papp T."/>
            <person name="Martin F.M."/>
            <person name="Miettinen O."/>
            <person name="Hibbett D.S."/>
            <person name="Nagy L.G."/>
        </authorList>
    </citation>
    <scope>NUCLEOTIDE SEQUENCE [LARGE SCALE GENOMIC DNA]</scope>
    <source>
        <strain evidence="1 2">NL-1719</strain>
    </source>
</reference>
<protein>
    <submittedName>
        <fullName evidence="1">Uncharacterized protein</fullName>
    </submittedName>
</protein>
<organism evidence="1 2">
    <name type="scientific">Pluteus cervinus</name>
    <dbReference type="NCBI Taxonomy" id="181527"/>
    <lineage>
        <taxon>Eukaryota</taxon>
        <taxon>Fungi</taxon>
        <taxon>Dikarya</taxon>
        <taxon>Basidiomycota</taxon>
        <taxon>Agaricomycotina</taxon>
        <taxon>Agaricomycetes</taxon>
        <taxon>Agaricomycetidae</taxon>
        <taxon>Agaricales</taxon>
        <taxon>Pluteineae</taxon>
        <taxon>Pluteaceae</taxon>
        <taxon>Pluteus</taxon>
    </lineage>
</organism>
<dbReference type="Proteomes" id="UP000308600">
    <property type="component" value="Unassembled WGS sequence"/>
</dbReference>
<accession>A0ACD3AL37</accession>
<name>A0ACD3AL37_9AGAR</name>
<dbReference type="EMBL" id="ML208412">
    <property type="protein sequence ID" value="TFK66200.1"/>
    <property type="molecule type" value="Genomic_DNA"/>
</dbReference>
<proteinExistence type="predicted"/>
<evidence type="ECO:0000313" key="1">
    <source>
        <dbReference type="EMBL" id="TFK66200.1"/>
    </source>
</evidence>